<keyword evidence="4" id="KW-1185">Reference proteome</keyword>
<reference evidence="4" key="1">
    <citation type="submission" date="2016-10" db="EMBL/GenBank/DDBJ databases">
        <authorList>
            <person name="Varghese N."/>
            <person name="Submissions S."/>
        </authorList>
    </citation>
    <scope>NUCLEOTIDE SEQUENCE [LARGE SCALE GENOMIC DNA]</scope>
    <source>
        <strain evidence="4">CGMCC 1.10118</strain>
    </source>
</reference>
<accession>A0A1H3FNU9</accession>
<dbReference type="RefSeq" id="WP_089766672.1">
    <property type="nucleotide sequence ID" value="NZ_FNPB01000004.1"/>
</dbReference>
<evidence type="ECO:0000256" key="1">
    <source>
        <dbReference type="SAM" id="Phobius"/>
    </source>
</evidence>
<evidence type="ECO:0000313" key="3">
    <source>
        <dbReference type="EMBL" id="SDX92753.1"/>
    </source>
</evidence>
<evidence type="ECO:0000313" key="4">
    <source>
        <dbReference type="Proteomes" id="UP000199170"/>
    </source>
</evidence>
<keyword evidence="1" id="KW-1133">Transmembrane helix</keyword>
<dbReference type="AlphaFoldDB" id="A0A1H3FNU9"/>
<feature type="transmembrane region" description="Helical" evidence="1">
    <location>
        <begin position="129"/>
        <end position="147"/>
    </location>
</feature>
<dbReference type="STRING" id="660517.SAMN04487946_10490"/>
<gene>
    <name evidence="3" type="ORF">SAMN04487946_10490</name>
</gene>
<proteinExistence type="predicted"/>
<organism evidence="3 4">
    <name type="scientific">Halobellus clavatus</name>
    <dbReference type="NCBI Taxonomy" id="660517"/>
    <lineage>
        <taxon>Archaea</taxon>
        <taxon>Methanobacteriati</taxon>
        <taxon>Methanobacteriota</taxon>
        <taxon>Stenosarchaea group</taxon>
        <taxon>Halobacteria</taxon>
        <taxon>Halobacteriales</taxon>
        <taxon>Haloferacaceae</taxon>
        <taxon>Halobellus</taxon>
    </lineage>
</organism>
<feature type="domain" description="DUF8163" evidence="2">
    <location>
        <begin position="20"/>
        <end position="160"/>
    </location>
</feature>
<protein>
    <recommendedName>
        <fullName evidence="2">DUF8163 domain-containing protein</fullName>
    </recommendedName>
</protein>
<dbReference type="Pfam" id="PF26496">
    <property type="entry name" value="DUF8163"/>
    <property type="match status" value="1"/>
</dbReference>
<dbReference type="InterPro" id="IPR058477">
    <property type="entry name" value="DUF8163"/>
</dbReference>
<evidence type="ECO:0000259" key="2">
    <source>
        <dbReference type="Pfam" id="PF26496"/>
    </source>
</evidence>
<keyword evidence="1" id="KW-0472">Membrane</keyword>
<dbReference type="EMBL" id="FNPB01000004">
    <property type="protein sequence ID" value="SDX92753.1"/>
    <property type="molecule type" value="Genomic_DNA"/>
</dbReference>
<dbReference type="OrthoDB" id="188294at2157"/>
<sequence>MGDGRLSFDRLSPRSGPILRVGILALLSVGLTVSSGFVGTLVAISVGFGWWLAPGYFVFGFGQIAFAATQTGLGGIGGLLAQIALWALLVVSLVQAPSPLRVRAIRDVTVGSLVAVAVAWIAVSLLGPLWQTAIVVVGLSAGCFYAIHRYQLVRMGLVGEAR</sequence>
<dbReference type="Proteomes" id="UP000199170">
    <property type="component" value="Unassembled WGS sequence"/>
</dbReference>
<feature type="transmembrane region" description="Helical" evidence="1">
    <location>
        <begin position="21"/>
        <end position="53"/>
    </location>
</feature>
<feature type="transmembrane region" description="Helical" evidence="1">
    <location>
        <begin position="105"/>
        <end position="123"/>
    </location>
</feature>
<name>A0A1H3FNU9_9EURY</name>
<keyword evidence="1" id="KW-0812">Transmembrane</keyword>
<feature type="transmembrane region" description="Helical" evidence="1">
    <location>
        <begin position="73"/>
        <end position="93"/>
    </location>
</feature>